<dbReference type="SMART" id="SM00530">
    <property type="entry name" value="HTH_XRE"/>
    <property type="match status" value="1"/>
</dbReference>
<dbReference type="PROSITE" id="PS50943">
    <property type="entry name" value="HTH_CROC1"/>
    <property type="match status" value="1"/>
</dbReference>
<dbReference type="OrthoDB" id="1122334at2"/>
<dbReference type="GO" id="GO:0003677">
    <property type="term" value="F:DNA binding"/>
    <property type="evidence" value="ECO:0007669"/>
    <property type="project" value="InterPro"/>
</dbReference>
<dbReference type="STRING" id="865938.Weevi_0284"/>
<evidence type="ECO:0000313" key="2">
    <source>
        <dbReference type="EMBL" id="ADX67006.1"/>
    </source>
</evidence>
<dbReference type="CDD" id="cd00093">
    <property type="entry name" value="HTH_XRE"/>
    <property type="match status" value="1"/>
</dbReference>
<evidence type="ECO:0000259" key="1">
    <source>
        <dbReference type="PROSITE" id="PS50943"/>
    </source>
</evidence>
<protein>
    <submittedName>
        <fullName evidence="2">Helix-turn-helix domain protein</fullName>
    </submittedName>
</protein>
<dbReference type="InterPro" id="IPR001387">
    <property type="entry name" value="Cro/C1-type_HTH"/>
</dbReference>
<proteinExistence type="predicted"/>
<keyword evidence="3" id="KW-1185">Reference proteome</keyword>
<organism evidence="2 3">
    <name type="scientific">Weeksella virosa (strain ATCC 43766 / DSM 16922 / JCM 21250 / CCUG 30538 / CDC 9751 / IAM 14551 / NBRC 16016 / NCTC 11634 / CL345/78)</name>
    <dbReference type="NCBI Taxonomy" id="865938"/>
    <lineage>
        <taxon>Bacteria</taxon>
        <taxon>Pseudomonadati</taxon>
        <taxon>Bacteroidota</taxon>
        <taxon>Flavobacteriia</taxon>
        <taxon>Flavobacteriales</taxon>
        <taxon>Weeksellaceae</taxon>
        <taxon>Weeksella</taxon>
    </lineage>
</organism>
<reference evidence="2 3" key="1">
    <citation type="journal article" date="2011" name="Stand. Genomic Sci.">
        <title>Complete genome sequence of Weeksella virosa type strain (9751).</title>
        <authorList>
            <person name="Lang E."/>
            <person name="Teshima H."/>
            <person name="Lucas S."/>
            <person name="Lapidus A."/>
            <person name="Hammon N."/>
            <person name="Deshpande S."/>
            <person name="Nolan M."/>
            <person name="Cheng J.F."/>
            <person name="Pitluck S."/>
            <person name="Liolios K."/>
            <person name="Pagani I."/>
            <person name="Mikhailova N."/>
            <person name="Ivanova N."/>
            <person name="Mavromatis K."/>
            <person name="Pati A."/>
            <person name="Tapia R."/>
            <person name="Han C."/>
            <person name="Goodwin L."/>
            <person name="Chen A."/>
            <person name="Palaniappan K."/>
            <person name="Land M."/>
            <person name="Hauser L."/>
            <person name="Chang Y.J."/>
            <person name="Jeffries C.D."/>
            <person name="Brambilla E.M."/>
            <person name="Kopitz M."/>
            <person name="Rohde M."/>
            <person name="Goker M."/>
            <person name="Tindall B.J."/>
            <person name="Detter J.C."/>
            <person name="Woyke T."/>
            <person name="Bristow J."/>
            <person name="Eisen J.A."/>
            <person name="Markowitz V."/>
            <person name="Hugenholtz P."/>
            <person name="Klenk H.P."/>
            <person name="Kyrpides N.C."/>
        </authorList>
    </citation>
    <scope>NUCLEOTIDE SEQUENCE [LARGE SCALE GENOMIC DNA]</scope>
    <source>
        <strain evidence="3">ATCC 43766 / DSM 16922 / JCM 21250 / NBRC 16016 / NCTC 11634 / CL345/78</strain>
    </source>
</reference>
<name>F0NY15_WEEVC</name>
<dbReference type="Pfam" id="PF01381">
    <property type="entry name" value="HTH_3"/>
    <property type="match status" value="1"/>
</dbReference>
<dbReference type="AlphaFoldDB" id="F0NY15"/>
<dbReference type="eggNOG" id="COG1396">
    <property type="taxonomic scope" value="Bacteria"/>
</dbReference>
<evidence type="ECO:0000313" key="3">
    <source>
        <dbReference type="Proteomes" id="UP000008641"/>
    </source>
</evidence>
<dbReference type="InterPro" id="IPR010982">
    <property type="entry name" value="Lambda_DNA-bd_dom_sf"/>
</dbReference>
<dbReference type="Proteomes" id="UP000008641">
    <property type="component" value="Chromosome"/>
</dbReference>
<reference evidence="3" key="2">
    <citation type="journal article" date="2011" name="Stand. Genomic Sci.">
        <title>Complete genome sequence of Weeksella virosa type strain (9751T).</title>
        <authorList>
            <person name="Lang E."/>
            <person name="Teshima H."/>
            <person name="Lucas S."/>
            <person name="Lapidus A."/>
            <person name="Hammon N."/>
            <person name="Deshpande S."/>
            <person name="Nolan M."/>
            <person name="Cheng J."/>
            <person name="Pitluck S."/>
            <person name="Liolios K."/>
            <person name="Pagani I."/>
            <person name="Mikhailova N."/>
            <person name="Ivanova N."/>
            <person name="Mavromatis K."/>
            <person name="Pati A."/>
            <person name="Tapia R."/>
            <person name="Han C."/>
            <person name="Goodwin L."/>
            <person name="Chen A."/>
            <person name="Palaniappan K."/>
            <person name="Land M."/>
            <person name="Hauser L."/>
            <person name="Chang Y."/>
            <person name="Jeffries C."/>
            <person name="Brambilla E."/>
            <person name="Kopitz M."/>
            <person name="Rohde M."/>
            <person name="Goker M."/>
            <person name="Tindall B."/>
            <person name="Detter J."/>
            <person name="Woyke T."/>
            <person name="Bristow J."/>
            <person name="Eisen J."/>
            <person name="Markowitz V."/>
            <person name="Hugenholtz P."/>
            <person name="Klenk H."/>
            <person name="Kyrpides N."/>
        </authorList>
    </citation>
    <scope>NUCLEOTIDE SEQUENCE [LARGE SCALE GENOMIC DNA]</scope>
    <source>
        <strain evidence="3">ATCC 43766 / DSM 16922 / JCM 21250 / NBRC 16016 / NCTC 11634 / CL345/78</strain>
    </source>
</reference>
<dbReference type="RefSeq" id="WP_013597398.1">
    <property type="nucleotide sequence ID" value="NC_015144.1"/>
</dbReference>
<gene>
    <name evidence="2" type="ordered locus">Weevi_0284</name>
</gene>
<accession>F0NY15</accession>
<dbReference type="Gene3D" id="1.10.260.40">
    <property type="entry name" value="lambda repressor-like DNA-binding domains"/>
    <property type="match status" value="1"/>
</dbReference>
<dbReference type="SUPFAM" id="SSF47413">
    <property type="entry name" value="lambda repressor-like DNA-binding domains"/>
    <property type="match status" value="1"/>
</dbReference>
<sequence>MNNISTRLKFERTKRNLTQREISLILNMSQGQYNRIENGLGELTNSKLELLHLKLGVDLNYLLTGKYSKLDFGLDKMDFQDLKKLNSEIFKELESRLAVNPTAQKLHKNQQ</sequence>
<feature type="domain" description="HTH cro/C1-type" evidence="1">
    <location>
        <begin position="8"/>
        <end position="62"/>
    </location>
</feature>
<dbReference type="HOGENOM" id="CLU_2157357_0_0_10"/>
<dbReference type="KEGG" id="wvi:Weevi_0284"/>
<dbReference type="EMBL" id="CP002455">
    <property type="protein sequence ID" value="ADX67006.1"/>
    <property type="molecule type" value="Genomic_DNA"/>
</dbReference>